<proteinExistence type="predicted"/>
<accession>A0A918LFX0</accession>
<protein>
    <submittedName>
        <fullName evidence="2">Uncharacterized protein</fullName>
    </submittedName>
</protein>
<comment type="caution">
    <text evidence="2">The sequence shown here is derived from an EMBL/GenBank/DDBJ whole genome shotgun (WGS) entry which is preliminary data.</text>
</comment>
<feature type="region of interest" description="Disordered" evidence="1">
    <location>
        <begin position="53"/>
        <end position="84"/>
    </location>
</feature>
<dbReference type="AlphaFoldDB" id="A0A918LFX0"/>
<evidence type="ECO:0000313" key="3">
    <source>
        <dbReference type="Proteomes" id="UP000653493"/>
    </source>
</evidence>
<keyword evidence="3" id="KW-1185">Reference proteome</keyword>
<name>A0A918LFX0_STRGD</name>
<reference evidence="2" key="1">
    <citation type="journal article" date="2014" name="Int. J. Syst. Evol. Microbiol.">
        <title>Complete genome sequence of Corynebacterium casei LMG S-19264T (=DSM 44701T), isolated from a smear-ripened cheese.</title>
        <authorList>
            <consortium name="US DOE Joint Genome Institute (JGI-PGF)"/>
            <person name="Walter F."/>
            <person name="Albersmeier A."/>
            <person name="Kalinowski J."/>
            <person name="Ruckert C."/>
        </authorList>
    </citation>
    <scope>NUCLEOTIDE SEQUENCE</scope>
    <source>
        <strain evidence="2">JCM 4234</strain>
    </source>
</reference>
<gene>
    <name evidence="2" type="ORF">GCM10010238_36090</name>
</gene>
<organism evidence="2 3">
    <name type="scientific">Streptomyces griseoviridis</name>
    <dbReference type="NCBI Taxonomy" id="45398"/>
    <lineage>
        <taxon>Bacteria</taxon>
        <taxon>Bacillati</taxon>
        <taxon>Actinomycetota</taxon>
        <taxon>Actinomycetes</taxon>
        <taxon>Kitasatosporales</taxon>
        <taxon>Streptomycetaceae</taxon>
        <taxon>Streptomyces</taxon>
    </lineage>
</organism>
<dbReference type="Proteomes" id="UP000653493">
    <property type="component" value="Unassembled WGS sequence"/>
</dbReference>
<feature type="compositionally biased region" description="Low complexity" evidence="1">
    <location>
        <begin position="69"/>
        <end position="78"/>
    </location>
</feature>
<reference evidence="2" key="2">
    <citation type="submission" date="2020-09" db="EMBL/GenBank/DDBJ databases">
        <authorList>
            <person name="Sun Q."/>
            <person name="Ohkuma M."/>
        </authorList>
    </citation>
    <scope>NUCLEOTIDE SEQUENCE</scope>
    <source>
        <strain evidence="2">JCM 4234</strain>
    </source>
</reference>
<dbReference type="EMBL" id="BMSL01000009">
    <property type="protein sequence ID" value="GGS43207.1"/>
    <property type="molecule type" value="Genomic_DNA"/>
</dbReference>
<evidence type="ECO:0000313" key="2">
    <source>
        <dbReference type="EMBL" id="GGS43207.1"/>
    </source>
</evidence>
<evidence type="ECO:0000256" key="1">
    <source>
        <dbReference type="SAM" id="MobiDB-lite"/>
    </source>
</evidence>
<sequence length="128" mass="13788">MTEPITTPLKPVPGGRWRAFAAAARPDDLEYGCSAAIAVRTGEGREVARGIFPERADRGREPWNGGRRGTAAGSGRPAHAADTTDRLEHAARSLLQHRVCPETLTDQDPEEYARGSLLPATAAEVFVR</sequence>